<sequence length="54" mass="6551">MSIKKSIENQIEQLRHKMYQAYQNEESYNDLIHISQKLDVLLNELEHLNNHTKK</sequence>
<dbReference type="RefSeq" id="WP_327608670.1">
    <property type="nucleotide sequence ID" value="NZ_JARZFX010000010.1"/>
</dbReference>
<dbReference type="Pfam" id="PF09388">
    <property type="entry name" value="SpoOE-like"/>
    <property type="match status" value="1"/>
</dbReference>
<protein>
    <submittedName>
        <fullName evidence="1">Aspartyl-phosphate phosphatase Spo0E family protein</fullName>
    </submittedName>
</protein>
<evidence type="ECO:0000313" key="1">
    <source>
        <dbReference type="EMBL" id="MEC5425115.1"/>
    </source>
</evidence>
<dbReference type="InterPro" id="IPR036638">
    <property type="entry name" value="HLH_DNA-bd_sf"/>
</dbReference>
<dbReference type="SUPFAM" id="SSF140500">
    <property type="entry name" value="BAS1536-like"/>
    <property type="match status" value="1"/>
</dbReference>
<dbReference type="Proteomes" id="UP001335737">
    <property type="component" value="Unassembled WGS sequence"/>
</dbReference>
<keyword evidence="2" id="KW-1185">Reference proteome</keyword>
<dbReference type="EMBL" id="JARZFX010000010">
    <property type="protein sequence ID" value="MEC5425115.1"/>
    <property type="molecule type" value="Genomic_DNA"/>
</dbReference>
<dbReference type="InterPro" id="IPR037208">
    <property type="entry name" value="Spo0E-like_sf"/>
</dbReference>
<evidence type="ECO:0000313" key="2">
    <source>
        <dbReference type="Proteomes" id="UP001335737"/>
    </source>
</evidence>
<accession>A0ABU6KJQ7</accession>
<name>A0ABU6KJQ7_9BACI</name>
<dbReference type="Gene3D" id="4.10.280.10">
    <property type="entry name" value="Helix-loop-helix DNA-binding domain"/>
    <property type="match status" value="1"/>
</dbReference>
<organism evidence="1 2">
    <name type="scientific">Virgibacillus tibetensis</name>
    <dbReference type="NCBI Taxonomy" id="3042313"/>
    <lineage>
        <taxon>Bacteria</taxon>
        <taxon>Bacillati</taxon>
        <taxon>Bacillota</taxon>
        <taxon>Bacilli</taxon>
        <taxon>Bacillales</taxon>
        <taxon>Bacillaceae</taxon>
        <taxon>Virgibacillus</taxon>
    </lineage>
</organism>
<proteinExistence type="predicted"/>
<reference evidence="1 2" key="1">
    <citation type="journal article" date="2024" name="Int. J. Syst. Evol. Microbiol.">
        <title>Virgibacillus tibetensis sp. nov., isolated from salt lake on the Tibetan Plateau of China.</title>
        <authorList>
            <person name="Phurbu D."/>
            <person name="Liu Z.-X."/>
            <person name="Wang R."/>
            <person name="Zheng Y.-Y."/>
            <person name="Liu H.-C."/>
            <person name="Zhou Y.-G."/>
            <person name="Yu Y.-J."/>
            <person name="Li A.-H."/>
        </authorList>
    </citation>
    <scope>NUCLEOTIDE SEQUENCE [LARGE SCALE GENOMIC DNA]</scope>
    <source>
        <strain evidence="1 2">C22-A2</strain>
    </source>
</reference>
<comment type="caution">
    <text evidence="1">The sequence shown here is derived from an EMBL/GenBank/DDBJ whole genome shotgun (WGS) entry which is preliminary data.</text>
</comment>
<gene>
    <name evidence="1" type="ORF">QGM71_16640</name>
</gene>
<dbReference type="InterPro" id="IPR018540">
    <property type="entry name" value="Spo0E-like"/>
</dbReference>